<accession>Q6UUM5</accession>
<sequence length="438" mass="46484">MQHNPKTRTRRNKTKAKGWQCAEIVLNMEGDVEDEHGEVGRSAAAAWAGSTRLNGEGLLEDDDVLDVGVHGALACLGQNGGQAGEEEVAAMLRKVVAWFGAAPADREAWLEFAGPYPTFGLPRPNCRHCRSTSPVSRAPNAPPPHSVRSPATAIHLLQPAPTFPPSLANRRRRLPLASVALPSHAAAMPHCTPSTSPLPQSIAETPLPHSPSLSATVAHYTASPLRPTPHCVVASIGSARTMRTPAAARFASSTTGICFPSCTAPRAVCRWPRAATVPWPAGPVSAAPMPQRLALYRPIGLADLGCPSRGPAVDRPLVPVHGGPVAPCAANAWGPPLVDLAHTSPTVSIGDTRRPDIEGIRLIWDYMMETIDYKGNSGTRRYRQDRSRVDPTRSPGDLAPISSDFVGCGGCVGSKIRCLRSSQGVPFISHNDDPVLTE</sequence>
<dbReference type="EMBL" id="AY360385">
    <property type="protein sequence ID" value="AAQ56337.1"/>
    <property type="molecule type" value="Genomic_DNA"/>
</dbReference>
<name>Q6UUM5_ORYSJ</name>
<proteinExistence type="predicted"/>
<dbReference type="AlphaFoldDB" id="Q6UUM5"/>
<evidence type="ECO:0000313" key="1">
    <source>
        <dbReference type="EMBL" id="AAQ56337.1"/>
    </source>
</evidence>
<reference evidence="1" key="1">
    <citation type="journal article" date="2004" name="Nat. Genet.">
        <title>Sequencing of a rice centromere uncovers active genes.</title>
        <authorList>
            <person name="Nagaki K."/>
            <person name="Cheng Z."/>
            <person name="Ouyang S."/>
            <person name="Talbert P.B."/>
            <person name="Kim M."/>
            <person name="Jones K.M."/>
            <person name="Henikoff S."/>
            <person name="Buell C.R."/>
            <person name="Jiang J."/>
        </authorList>
    </citation>
    <scope>NUCLEOTIDE SEQUENCE</scope>
</reference>
<protein>
    <submittedName>
        <fullName evidence="1">Putative mucin</fullName>
    </submittedName>
</protein>
<organism evidence="1">
    <name type="scientific">Oryza sativa subsp. japonica</name>
    <name type="common">Rice</name>
    <dbReference type="NCBI Taxonomy" id="39947"/>
    <lineage>
        <taxon>Eukaryota</taxon>
        <taxon>Viridiplantae</taxon>
        <taxon>Streptophyta</taxon>
        <taxon>Embryophyta</taxon>
        <taxon>Tracheophyta</taxon>
        <taxon>Spermatophyta</taxon>
        <taxon>Magnoliopsida</taxon>
        <taxon>Liliopsida</taxon>
        <taxon>Poales</taxon>
        <taxon>Poaceae</taxon>
        <taxon>BOP clade</taxon>
        <taxon>Oryzoideae</taxon>
        <taxon>Oryzeae</taxon>
        <taxon>Oryzinae</taxon>
        <taxon>Oryza</taxon>
        <taxon>Oryza sativa</taxon>
    </lineage>
</organism>
<gene>
    <name evidence="1" type="ORF">OSJNBa0095C12.20</name>
</gene>